<dbReference type="EMBL" id="JBHSAF010000012">
    <property type="protein sequence ID" value="MFC3913730.1"/>
    <property type="molecule type" value="Genomic_DNA"/>
</dbReference>
<dbReference type="PIRSF" id="PIRSF028513">
    <property type="entry name" value="LptC"/>
    <property type="match status" value="1"/>
</dbReference>
<dbReference type="RefSeq" id="WP_377152133.1">
    <property type="nucleotide sequence ID" value="NZ_JBHSAF010000012.1"/>
</dbReference>
<evidence type="ECO:0000313" key="9">
    <source>
        <dbReference type="Proteomes" id="UP001595692"/>
    </source>
</evidence>
<dbReference type="NCBIfam" id="TIGR04409">
    <property type="entry name" value="LptC_YrbK"/>
    <property type="match status" value="1"/>
</dbReference>
<keyword evidence="4 6" id="KW-1133">Transmembrane helix</keyword>
<evidence type="ECO:0000256" key="6">
    <source>
        <dbReference type="HAMAP-Rule" id="MF_01915"/>
    </source>
</evidence>
<comment type="subcellular location">
    <subcellularLocation>
        <location evidence="6">Cell inner membrane</location>
        <topology evidence="6">Single-pass membrane protein</topology>
    </subcellularLocation>
</comment>
<dbReference type="PANTHER" id="PTHR37481">
    <property type="entry name" value="LIPOPOLYSACCHARIDE EXPORT SYSTEM PROTEIN LPTC"/>
    <property type="match status" value="1"/>
</dbReference>
<dbReference type="InterPro" id="IPR052363">
    <property type="entry name" value="LPS_export_LptC"/>
</dbReference>
<dbReference type="PANTHER" id="PTHR37481:SF1">
    <property type="entry name" value="LIPOPOLYSACCHARIDE EXPORT SYSTEM PROTEIN LPTC"/>
    <property type="match status" value="1"/>
</dbReference>
<protein>
    <recommendedName>
        <fullName evidence="6 7">Lipopolysaccharide export system protein LptC</fullName>
    </recommendedName>
</protein>
<organism evidence="8 9">
    <name type="scientific">Pseudaeromonas sharmana</name>
    <dbReference type="NCBI Taxonomy" id="328412"/>
    <lineage>
        <taxon>Bacteria</taxon>
        <taxon>Pseudomonadati</taxon>
        <taxon>Pseudomonadota</taxon>
        <taxon>Gammaproteobacteria</taxon>
        <taxon>Aeromonadales</taxon>
        <taxon>Aeromonadaceae</taxon>
        <taxon>Pseudaeromonas</taxon>
    </lineage>
</organism>
<keyword evidence="3 6" id="KW-0812">Transmembrane</keyword>
<evidence type="ECO:0000256" key="5">
    <source>
        <dbReference type="ARBA" id="ARBA00023136"/>
    </source>
</evidence>
<keyword evidence="2 6" id="KW-0997">Cell inner membrane</keyword>
<evidence type="ECO:0000256" key="1">
    <source>
        <dbReference type="ARBA" id="ARBA00022475"/>
    </source>
</evidence>
<dbReference type="InterPro" id="IPR026265">
    <property type="entry name" value="LptC"/>
</dbReference>
<gene>
    <name evidence="6 8" type="primary">lptC</name>
    <name evidence="8" type="ORF">ACFOSS_09660</name>
</gene>
<comment type="similarity">
    <text evidence="6 7">Belongs to the LptC family.</text>
</comment>
<keyword evidence="1 6" id="KW-1003">Cell membrane</keyword>
<reference evidence="9" key="1">
    <citation type="journal article" date="2019" name="Int. J. Syst. Evol. Microbiol.">
        <title>The Global Catalogue of Microorganisms (GCM) 10K type strain sequencing project: providing services to taxonomists for standard genome sequencing and annotation.</title>
        <authorList>
            <consortium name="The Broad Institute Genomics Platform"/>
            <consortium name="The Broad Institute Genome Sequencing Center for Infectious Disease"/>
            <person name="Wu L."/>
            <person name="Ma J."/>
        </authorList>
    </citation>
    <scope>NUCLEOTIDE SEQUENCE [LARGE SCALE GENOMIC DNA]</scope>
    <source>
        <strain evidence="9">CCUG 54939</strain>
    </source>
</reference>
<evidence type="ECO:0000256" key="7">
    <source>
        <dbReference type="PIRNR" id="PIRNR028513"/>
    </source>
</evidence>
<dbReference type="Gene3D" id="2.60.450.10">
    <property type="entry name" value="Lipopolysaccharide (LPS) transport protein A like domain"/>
    <property type="match status" value="1"/>
</dbReference>
<keyword evidence="9" id="KW-1185">Reference proteome</keyword>
<evidence type="ECO:0000313" key="8">
    <source>
        <dbReference type="EMBL" id="MFC3913730.1"/>
    </source>
</evidence>
<comment type="subunit">
    <text evidence="6">Component of the lipopolysaccharide transport and assembly complex. Interacts with LptA and the LptBFG transporter complex.</text>
</comment>
<dbReference type="Proteomes" id="UP001595692">
    <property type="component" value="Unassembled WGS sequence"/>
</dbReference>
<comment type="caution">
    <text evidence="8">The sequence shown here is derived from an EMBL/GenBank/DDBJ whole genome shotgun (WGS) entry which is preliminary data.</text>
</comment>
<sequence>MSRYNVAIFLLFLTAIGLWRWFDNSDAQTADVNSLYQPAFIATDLITRHYAANGALMQTLLTDKAEHYNQLNSTELTRPRIITKNRQGGDQWQLTGDKGVLNDNDSALLRNHVELRYLGENPIVQQMTTDYLEMDFAKQQVRTNLSVEITGPGFTNRGTGLLAELQAEKYQLLSNSHARYFNPSR</sequence>
<proteinExistence type="inferred from homology"/>
<dbReference type="HAMAP" id="MF_01915">
    <property type="entry name" value="LPS_assembly_LptC"/>
    <property type="match status" value="1"/>
</dbReference>
<evidence type="ECO:0000256" key="4">
    <source>
        <dbReference type="ARBA" id="ARBA00022989"/>
    </source>
</evidence>
<accession>A0ABV8CNY7</accession>
<evidence type="ECO:0000256" key="3">
    <source>
        <dbReference type="ARBA" id="ARBA00022692"/>
    </source>
</evidence>
<keyword evidence="5 6" id="KW-0472">Membrane</keyword>
<dbReference type="InterPro" id="IPR010664">
    <property type="entry name" value="LipoPS_assembly_LptC-rel"/>
</dbReference>
<comment type="function">
    <text evidence="7">Required for the translocation of lipopolysaccharide (LPS) from the inner membrane to the outer membrane.</text>
</comment>
<dbReference type="Pfam" id="PF06835">
    <property type="entry name" value="LptC"/>
    <property type="match status" value="1"/>
</dbReference>
<comment type="function">
    <text evidence="6">Involved in the assembly of lipopolysaccharide (LPS). Required for the translocation of LPS from the inner membrane to the outer membrane. Facilitates the transfer of LPS from the inner membrane to the periplasmic protein LptA. Could be a docking site for LptA.</text>
</comment>
<name>A0ABV8CNY7_9GAMM</name>
<evidence type="ECO:0000256" key="2">
    <source>
        <dbReference type="ARBA" id="ARBA00022519"/>
    </source>
</evidence>